<dbReference type="SUPFAM" id="SSF53850">
    <property type="entry name" value="Periplasmic binding protein-like II"/>
    <property type="match status" value="1"/>
</dbReference>
<reference evidence="3" key="1">
    <citation type="journal article" date="2019" name="Int. J. Syst. Evol. Microbiol.">
        <title>The Global Catalogue of Microorganisms (GCM) 10K type strain sequencing project: providing services to taxonomists for standard genome sequencing and annotation.</title>
        <authorList>
            <consortium name="The Broad Institute Genomics Platform"/>
            <consortium name="The Broad Institute Genome Sequencing Center for Infectious Disease"/>
            <person name="Wu L."/>
            <person name="Ma J."/>
        </authorList>
    </citation>
    <scope>NUCLEOTIDE SEQUENCE [LARGE SCALE GENOMIC DNA]</scope>
    <source>
        <strain evidence="3">KCTC 42730</strain>
    </source>
</reference>
<keyword evidence="3" id="KW-1185">Reference proteome</keyword>
<evidence type="ECO:0000313" key="2">
    <source>
        <dbReference type="EMBL" id="MFC3032202.1"/>
    </source>
</evidence>
<name>A0ABV7CHX5_9GAMM</name>
<protein>
    <recommendedName>
        <fullName evidence="4">Solute-binding protein family 3/N-terminal domain-containing protein</fullName>
    </recommendedName>
</protein>
<evidence type="ECO:0000256" key="1">
    <source>
        <dbReference type="SAM" id="SignalP"/>
    </source>
</evidence>
<evidence type="ECO:0008006" key="4">
    <source>
        <dbReference type="Google" id="ProtNLM"/>
    </source>
</evidence>
<gene>
    <name evidence="2" type="ORF">ACFOEE_06700</name>
</gene>
<dbReference type="Proteomes" id="UP001595453">
    <property type="component" value="Unassembled WGS sequence"/>
</dbReference>
<keyword evidence="1" id="KW-0732">Signal</keyword>
<feature type="signal peptide" evidence="1">
    <location>
        <begin position="1"/>
        <end position="22"/>
    </location>
</feature>
<accession>A0ABV7CHX5</accession>
<comment type="caution">
    <text evidence="2">The sequence shown here is derived from an EMBL/GenBank/DDBJ whole genome shotgun (WGS) entry which is preliminary data.</text>
</comment>
<sequence length="282" mass="31799">MYRFKLGCWCLLWLLVPTVSMASELGEHVENPVIIRVSAGANEYALAVLQAAFSSQRQAVVFQAVQNIPTQDRAMRLLGKRDGIDVFWAVTSKEREKLGKAVLIPIEKGLIGYRYIVTRKNQPLALRDLMALRKYSVGLREDWPDQEVFSANGFDVFSFAKDADEFEMLDSGRFDILPLDIFSKDLITAHPQLQIAPHTIIYYPSAVYFFVANEASALHQMLSKGMEQIVQNGTLDSLLNAHYGVLLTELALAEKVKINLTNPLLPATAPLWRKEMWQSSTH</sequence>
<dbReference type="EMBL" id="JBHRSD010000011">
    <property type="protein sequence ID" value="MFC3032202.1"/>
    <property type="molecule type" value="Genomic_DNA"/>
</dbReference>
<organism evidence="2 3">
    <name type="scientific">Pseudoalteromonas fenneropenaei</name>
    <dbReference type="NCBI Taxonomy" id="1737459"/>
    <lineage>
        <taxon>Bacteria</taxon>
        <taxon>Pseudomonadati</taxon>
        <taxon>Pseudomonadota</taxon>
        <taxon>Gammaproteobacteria</taxon>
        <taxon>Alteromonadales</taxon>
        <taxon>Pseudoalteromonadaceae</taxon>
        <taxon>Pseudoalteromonas</taxon>
    </lineage>
</organism>
<feature type="chain" id="PRO_5045494952" description="Solute-binding protein family 3/N-terminal domain-containing protein" evidence="1">
    <location>
        <begin position="23"/>
        <end position="282"/>
    </location>
</feature>
<evidence type="ECO:0000313" key="3">
    <source>
        <dbReference type="Proteomes" id="UP001595453"/>
    </source>
</evidence>
<proteinExistence type="predicted"/>
<dbReference type="Gene3D" id="3.40.190.10">
    <property type="entry name" value="Periplasmic binding protein-like II"/>
    <property type="match status" value="2"/>
</dbReference>